<dbReference type="Pfam" id="PF08241">
    <property type="entry name" value="Methyltransf_11"/>
    <property type="match status" value="1"/>
</dbReference>
<organism evidence="2 3">
    <name type="scientific">Paraconexibacter algicola</name>
    <dbReference type="NCBI Taxonomy" id="2133960"/>
    <lineage>
        <taxon>Bacteria</taxon>
        <taxon>Bacillati</taxon>
        <taxon>Actinomycetota</taxon>
        <taxon>Thermoleophilia</taxon>
        <taxon>Solirubrobacterales</taxon>
        <taxon>Paraconexibacteraceae</taxon>
        <taxon>Paraconexibacter</taxon>
    </lineage>
</organism>
<gene>
    <name evidence="2" type="ORF">C7Y72_20075</name>
</gene>
<dbReference type="CDD" id="cd02440">
    <property type="entry name" value="AdoMet_MTases"/>
    <property type="match status" value="1"/>
</dbReference>
<keyword evidence="3" id="KW-1185">Reference proteome</keyword>
<feature type="domain" description="Methyltransferase type 11" evidence="1">
    <location>
        <begin position="68"/>
        <end position="165"/>
    </location>
</feature>
<dbReference type="Proteomes" id="UP000240739">
    <property type="component" value="Unassembled WGS sequence"/>
</dbReference>
<name>A0A2T4UCW9_9ACTN</name>
<dbReference type="PANTHER" id="PTHR43591">
    <property type="entry name" value="METHYLTRANSFERASE"/>
    <property type="match status" value="1"/>
</dbReference>
<comment type="caution">
    <text evidence="2">The sequence shown here is derived from an EMBL/GenBank/DDBJ whole genome shotgun (WGS) entry which is preliminary data.</text>
</comment>
<reference evidence="2 3" key="1">
    <citation type="submission" date="2018-03" db="EMBL/GenBank/DDBJ databases">
        <title>Aquarubrobacter algicola gen. nov., sp. nov., a novel actinobacterium isolated from shallow eutrophic lake during the end of cyanobacterial harmful algal blooms.</title>
        <authorList>
            <person name="Chun S.J."/>
        </authorList>
    </citation>
    <scope>NUCLEOTIDE SEQUENCE [LARGE SCALE GENOMIC DNA]</scope>
    <source>
        <strain evidence="2 3">Seoho-28</strain>
    </source>
</reference>
<dbReference type="AlphaFoldDB" id="A0A2T4UCW9"/>
<dbReference type="GO" id="GO:0008757">
    <property type="term" value="F:S-adenosylmethionine-dependent methyltransferase activity"/>
    <property type="evidence" value="ECO:0007669"/>
    <property type="project" value="InterPro"/>
</dbReference>
<dbReference type="InterPro" id="IPR013216">
    <property type="entry name" value="Methyltransf_11"/>
</dbReference>
<dbReference type="EMBL" id="PYYB01000004">
    <property type="protein sequence ID" value="PTL55070.1"/>
    <property type="molecule type" value="Genomic_DNA"/>
</dbReference>
<dbReference type="OrthoDB" id="9808140at2"/>
<evidence type="ECO:0000313" key="3">
    <source>
        <dbReference type="Proteomes" id="UP000240739"/>
    </source>
</evidence>
<dbReference type="Gene3D" id="3.40.50.150">
    <property type="entry name" value="Vaccinia Virus protein VP39"/>
    <property type="match status" value="1"/>
</dbReference>
<sequence length="243" mass="26935">MSDPRHMAEFWDERAREDALFFVDDRLRYDPARAEGDETWFWAEGERLLDELFTRAGAPAIDPGATTLDVGCGVGRFTRVLAQRSVQVHGVDVSAEMLDRARRLLGSHANVQLHQGDGVSLPLPDGSVDVAISFVVFQHIPDPRITLGYVRELGRVLRPGGWLCIQLSNDPSVHRSDRADVPRPRLRDRLLGRVPKGTDDPAWLGSAVTLEQLDEALADAGLRSEHRSGQGTQYLLERAVKAA</sequence>
<accession>A0A2T4UCW9</accession>
<protein>
    <recommendedName>
        <fullName evidence="1">Methyltransferase type 11 domain-containing protein</fullName>
    </recommendedName>
</protein>
<evidence type="ECO:0000259" key="1">
    <source>
        <dbReference type="Pfam" id="PF08241"/>
    </source>
</evidence>
<dbReference type="SUPFAM" id="SSF53335">
    <property type="entry name" value="S-adenosyl-L-methionine-dependent methyltransferases"/>
    <property type="match status" value="1"/>
</dbReference>
<proteinExistence type="predicted"/>
<dbReference type="InterPro" id="IPR029063">
    <property type="entry name" value="SAM-dependent_MTases_sf"/>
</dbReference>
<dbReference type="RefSeq" id="WP_107571171.1">
    <property type="nucleotide sequence ID" value="NZ_PYYB01000004.1"/>
</dbReference>
<evidence type="ECO:0000313" key="2">
    <source>
        <dbReference type="EMBL" id="PTL55070.1"/>
    </source>
</evidence>